<name>A0ABU3PSL8_9ACTN</name>
<dbReference type="InterPro" id="IPR036412">
    <property type="entry name" value="HAD-like_sf"/>
</dbReference>
<organism evidence="1 2">
    <name type="scientific">Nocardioides imazamoxiresistens</name>
    <dbReference type="NCBI Taxonomy" id="3231893"/>
    <lineage>
        <taxon>Bacteria</taxon>
        <taxon>Bacillati</taxon>
        <taxon>Actinomycetota</taxon>
        <taxon>Actinomycetes</taxon>
        <taxon>Propionibacteriales</taxon>
        <taxon>Nocardioidaceae</taxon>
        <taxon>Nocardioides</taxon>
    </lineage>
</organism>
<proteinExistence type="predicted"/>
<dbReference type="Pfam" id="PF13344">
    <property type="entry name" value="Hydrolase_6"/>
    <property type="match status" value="1"/>
</dbReference>
<dbReference type="Gene3D" id="3.40.50.1000">
    <property type="entry name" value="HAD superfamily/HAD-like"/>
    <property type="match status" value="2"/>
</dbReference>
<dbReference type="Proteomes" id="UP001268542">
    <property type="component" value="Unassembled WGS sequence"/>
</dbReference>
<keyword evidence="2" id="KW-1185">Reference proteome</keyword>
<dbReference type="InterPro" id="IPR006357">
    <property type="entry name" value="HAD-SF_hydro_IIA"/>
</dbReference>
<reference evidence="1 2" key="1">
    <citation type="submission" date="2023-08" db="EMBL/GenBank/DDBJ databases">
        <title>Nocardioides seae sp. nov., a bacterium isolated from a soil.</title>
        <authorList>
            <person name="Wang X."/>
        </authorList>
    </citation>
    <scope>NUCLEOTIDE SEQUENCE [LARGE SCALE GENOMIC DNA]</scope>
    <source>
        <strain evidence="1 2">YZH12</strain>
    </source>
</reference>
<accession>A0ABU3PSL8</accession>
<evidence type="ECO:0000313" key="2">
    <source>
        <dbReference type="Proteomes" id="UP001268542"/>
    </source>
</evidence>
<gene>
    <name evidence="1" type="ORF">RDV89_04045</name>
</gene>
<evidence type="ECO:0000313" key="1">
    <source>
        <dbReference type="EMBL" id="MDT9592223.1"/>
    </source>
</evidence>
<dbReference type="RefSeq" id="WP_315731537.1">
    <property type="nucleotide sequence ID" value="NZ_JAVYII010000002.1"/>
</dbReference>
<protein>
    <submittedName>
        <fullName evidence="1">HAD-IIA family hydrolase</fullName>
    </submittedName>
</protein>
<dbReference type="GO" id="GO:0016787">
    <property type="term" value="F:hydrolase activity"/>
    <property type="evidence" value="ECO:0007669"/>
    <property type="project" value="UniProtKB-KW"/>
</dbReference>
<sequence length="341" mass="35123">MLRSTTESLAALHDVVMLDLDGVVYVGGEGVPGASEHLAACREVGTRLAFVTNNASRTPETVAEHLRRVGVDATVEDVVTSAQAAAALVRSRHGASARVAALGGEGLHAALAAEDLEVVGVGAPADVVVTGYGPDVLWRDVMAAAVAVRGGTPWVASNTDRTIPTPQGPAPGHGVLVEMLTRFAEVGPAVAGKPSPPLLRTTIGRTGASRPLMVGDRIDTDIEGGAAVDVATLLVMTGVSDAAALAECPRESRPTYLSADLAGLLEPQPEPRVDDDVAHVGGWRSWVEDDEAQVDGEGTASDWWRALATALWHHADGTGRVAGTALVHSRVALPATRAAGR</sequence>
<dbReference type="SUPFAM" id="SSF56784">
    <property type="entry name" value="HAD-like"/>
    <property type="match status" value="1"/>
</dbReference>
<dbReference type="Pfam" id="PF13242">
    <property type="entry name" value="Hydrolase_like"/>
    <property type="match status" value="1"/>
</dbReference>
<dbReference type="PANTHER" id="PTHR19288">
    <property type="entry name" value="4-NITROPHENYLPHOSPHATASE-RELATED"/>
    <property type="match status" value="1"/>
</dbReference>
<comment type="caution">
    <text evidence="1">The sequence shown here is derived from an EMBL/GenBank/DDBJ whole genome shotgun (WGS) entry which is preliminary data.</text>
</comment>
<keyword evidence="1" id="KW-0378">Hydrolase</keyword>
<dbReference type="PANTHER" id="PTHR19288:SF95">
    <property type="entry name" value="D-GLYCEROL 3-PHOSPHATE PHOSPHATASE"/>
    <property type="match status" value="1"/>
</dbReference>
<dbReference type="NCBIfam" id="TIGR01460">
    <property type="entry name" value="HAD-SF-IIA"/>
    <property type="match status" value="1"/>
</dbReference>
<dbReference type="InterPro" id="IPR023214">
    <property type="entry name" value="HAD_sf"/>
</dbReference>
<dbReference type="EMBL" id="JAVYII010000002">
    <property type="protein sequence ID" value="MDT9592223.1"/>
    <property type="molecule type" value="Genomic_DNA"/>
</dbReference>